<evidence type="ECO:0000313" key="7">
    <source>
        <dbReference type="EMBL" id="CAL4166397.1"/>
    </source>
</evidence>
<evidence type="ECO:0000256" key="2">
    <source>
        <dbReference type="ARBA" id="ARBA00022729"/>
    </source>
</evidence>
<dbReference type="NCBIfam" id="TIGR01126">
    <property type="entry name" value="pdi_dom"/>
    <property type="match status" value="1"/>
</dbReference>
<evidence type="ECO:0000256" key="1">
    <source>
        <dbReference type="ARBA" id="ARBA00006347"/>
    </source>
</evidence>
<dbReference type="GO" id="GO:0005783">
    <property type="term" value="C:endoplasmic reticulum"/>
    <property type="evidence" value="ECO:0007669"/>
    <property type="project" value="TreeGrafter"/>
</dbReference>
<dbReference type="SUPFAM" id="SSF52833">
    <property type="entry name" value="Thioredoxin-like"/>
    <property type="match status" value="2"/>
</dbReference>
<keyword evidence="2" id="KW-0732">Signal</keyword>
<evidence type="ECO:0000313" key="8">
    <source>
        <dbReference type="Proteomes" id="UP001497623"/>
    </source>
</evidence>
<dbReference type="GO" id="GO:0006457">
    <property type="term" value="P:protein folding"/>
    <property type="evidence" value="ECO:0007669"/>
    <property type="project" value="TreeGrafter"/>
</dbReference>
<keyword evidence="4" id="KW-0676">Redox-active center</keyword>
<dbReference type="InterPro" id="IPR036249">
    <property type="entry name" value="Thioredoxin-like_sf"/>
</dbReference>
<dbReference type="Proteomes" id="UP001497623">
    <property type="component" value="Unassembled WGS sequence"/>
</dbReference>
<keyword evidence="8" id="KW-1185">Reference proteome</keyword>
<dbReference type="PANTHER" id="PTHR45672">
    <property type="entry name" value="PROTEIN DISULFIDE-ISOMERASE C17H9.14C-RELATED"/>
    <property type="match status" value="1"/>
</dbReference>
<comment type="caution">
    <text evidence="7">The sequence shown here is derived from an EMBL/GenBank/DDBJ whole genome shotgun (WGS) entry which is preliminary data.</text>
</comment>
<feature type="non-terminal residue" evidence="7">
    <location>
        <position position="381"/>
    </location>
</feature>
<dbReference type="InterPro" id="IPR013766">
    <property type="entry name" value="Thioredoxin_domain"/>
</dbReference>
<comment type="similarity">
    <text evidence="1 5">Belongs to the protein disulfide isomerase family.</text>
</comment>
<name>A0AAV2SAZ1_MEGNR</name>
<accession>A0AAV2SAZ1</accession>
<evidence type="ECO:0000256" key="5">
    <source>
        <dbReference type="RuleBase" id="RU004208"/>
    </source>
</evidence>
<sequence>MTLGGRLFTLDNMGEVLCNSTRPSNVDYTICSAVTLKHLVMVLVPLGTNCNIIGHLWHILGKLFLSVHKCSDFILYLIDSQNPMTDSSTLDVLGLKGLKFFAKGTEGGVKYRGPRDLASLEKFMAEQLGTEEPESDKPVDTPRPVTGLIEFTDATFRSTTVKGKHFVKFYAPWCGHCQRMAPTWDALARSFEHENSVTIGKLDCTQHKDACQEYEVKGYPTLLWIEDGKKVEKYSGDRSHEDMKNFVSRLLGVTEEEEKKEEEKEEQRSPVVILTGENFESTVAAGFTFIKFYAPWCGHCKRMAPTFDALGRRFIGHEKVKIAKVDCTQEVNRELCREQQVNGFPTVFLYNEGSRMAEYMGDRSLEDMVSFVTSRLGNNMH</sequence>
<dbReference type="PANTHER" id="PTHR45672:SF3">
    <property type="entry name" value="THIOREDOXIN DOMAIN-CONTAINING PROTEIN 5"/>
    <property type="match status" value="1"/>
</dbReference>
<dbReference type="Gene3D" id="3.40.30.10">
    <property type="entry name" value="Glutaredoxin"/>
    <property type="match status" value="2"/>
</dbReference>
<organism evidence="7 8">
    <name type="scientific">Meganyctiphanes norvegica</name>
    <name type="common">Northern krill</name>
    <name type="synonym">Thysanopoda norvegica</name>
    <dbReference type="NCBI Taxonomy" id="48144"/>
    <lineage>
        <taxon>Eukaryota</taxon>
        <taxon>Metazoa</taxon>
        <taxon>Ecdysozoa</taxon>
        <taxon>Arthropoda</taxon>
        <taxon>Crustacea</taxon>
        <taxon>Multicrustacea</taxon>
        <taxon>Malacostraca</taxon>
        <taxon>Eumalacostraca</taxon>
        <taxon>Eucarida</taxon>
        <taxon>Euphausiacea</taxon>
        <taxon>Euphausiidae</taxon>
        <taxon>Meganyctiphanes</taxon>
    </lineage>
</organism>
<gene>
    <name evidence="7" type="ORF">MNOR_LOCUS33430</name>
</gene>
<dbReference type="InterPro" id="IPR005788">
    <property type="entry name" value="PDI_thioredoxin-like_dom"/>
</dbReference>
<dbReference type="EMBL" id="CAXKWB010048170">
    <property type="protein sequence ID" value="CAL4166397.1"/>
    <property type="molecule type" value="Genomic_DNA"/>
</dbReference>
<evidence type="ECO:0000256" key="4">
    <source>
        <dbReference type="ARBA" id="ARBA00023284"/>
    </source>
</evidence>
<dbReference type="AlphaFoldDB" id="A0AAV2SAZ1"/>
<dbReference type="InterPro" id="IPR051063">
    <property type="entry name" value="PDI"/>
</dbReference>
<dbReference type="InterPro" id="IPR017937">
    <property type="entry name" value="Thioredoxin_CS"/>
</dbReference>
<dbReference type="PROSITE" id="PS51352">
    <property type="entry name" value="THIOREDOXIN_2"/>
    <property type="match status" value="2"/>
</dbReference>
<keyword evidence="3" id="KW-0677">Repeat</keyword>
<dbReference type="Pfam" id="PF00085">
    <property type="entry name" value="Thioredoxin"/>
    <property type="match status" value="2"/>
</dbReference>
<evidence type="ECO:0000259" key="6">
    <source>
        <dbReference type="PROSITE" id="PS51352"/>
    </source>
</evidence>
<evidence type="ECO:0000256" key="3">
    <source>
        <dbReference type="ARBA" id="ARBA00022737"/>
    </source>
</evidence>
<dbReference type="PRINTS" id="PR00421">
    <property type="entry name" value="THIOREDOXIN"/>
</dbReference>
<dbReference type="GO" id="GO:0003756">
    <property type="term" value="F:protein disulfide isomerase activity"/>
    <property type="evidence" value="ECO:0007669"/>
    <property type="project" value="InterPro"/>
</dbReference>
<reference evidence="7 8" key="1">
    <citation type="submission" date="2024-05" db="EMBL/GenBank/DDBJ databases">
        <authorList>
            <person name="Wallberg A."/>
        </authorList>
    </citation>
    <scope>NUCLEOTIDE SEQUENCE [LARGE SCALE GENOMIC DNA]</scope>
</reference>
<proteinExistence type="inferred from homology"/>
<dbReference type="PROSITE" id="PS00194">
    <property type="entry name" value="THIOREDOXIN_1"/>
    <property type="match status" value="2"/>
</dbReference>
<protein>
    <recommendedName>
        <fullName evidence="6">Thioredoxin domain-containing protein</fullName>
    </recommendedName>
</protein>
<feature type="domain" description="Thioredoxin" evidence="6">
    <location>
        <begin position="263"/>
        <end position="377"/>
    </location>
</feature>
<feature type="domain" description="Thioredoxin" evidence="6">
    <location>
        <begin position="126"/>
        <end position="252"/>
    </location>
</feature>